<reference evidence="2" key="1">
    <citation type="submission" date="2023-10" db="EMBL/GenBank/DDBJ databases">
        <title>Genome assemblies of two species of porcelain crab, Petrolisthes cinctipes and Petrolisthes manimaculis (Anomura: Porcellanidae).</title>
        <authorList>
            <person name="Angst P."/>
        </authorList>
    </citation>
    <scope>NUCLEOTIDE SEQUENCE</scope>
    <source>
        <strain evidence="2">PB745_01</strain>
        <tissue evidence="2">Gill</tissue>
    </source>
</reference>
<keyword evidence="3" id="KW-1185">Reference proteome</keyword>
<evidence type="ECO:0000313" key="3">
    <source>
        <dbReference type="Proteomes" id="UP001286313"/>
    </source>
</evidence>
<dbReference type="Proteomes" id="UP001286313">
    <property type="component" value="Unassembled WGS sequence"/>
</dbReference>
<organism evidence="2 3">
    <name type="scientific">Petrolisthes cinctipes</name>
    <name type="common">Flat porcelain crab</name>
    <dbReference type="NCBI Taxonomy" id="88211"/>
    <lineage>
        <taxon>Eukaryota</taxon>
        <taxon>Metazoa</taxon>
        <taxon>Ecdysozoa</taxon>
        <taxon>Arthropoda</taxon>
        <taxon>Crustacea</taxon>
        <taxon>Multicrustacea</taxon>
        <taxon>Malacostraca</taxon>
        <taxon>Eumalacostraca</taxon>
        <taxon>Eucarida</taxon>
        <taxon>Decapoda</taxon>
        <taxon>Pleocyemata</taxon>
        <taxon>Anomura</taxon>
        <taxon>Galatheoidea</taxon>
        <taxon>Porcellanidae</taxon>
        <taxon>Petrolisthes</taxon>
    </lineage>
</organism>
<sequence>MYPISFSALFKQASVHVAPGIYVLVRGLLEHSPQSHSQSVSRSLVRHKRRKNSPEKREKRRGKPEKRREKESKRKDWS</sequence>
<dbReference type="EMBL" id="JAWQEG010003064">
    <property type="protein sequence ID" value="KAK3868199.1"/>
    <property type="molecule type" value="Genomic_DNA"/>
</dbReference>
<feature type="compositionally biased region" description="Low complexity" evidence="1">
    <location>
        <begin position="31"/>
        <end position="43"/>
    </location>
</feature>
<name>A0AAE1F663_PETCI</name>
<feature type="region of interest" description="Disordered" evidence="1">
    <location>
        <begin position="31"/>
        <end position="78"/>
    </location>
</feature>
<proteinExistence type="predicted"/>
<evidence type="ECO:0000256" key="1">
    <source>
        <dbReference type="SAM" id="MobiDB-lite"/>
    </source>
</evidence>
<gene>
    <name evidence="2" type="ORF">Pcinc_026387</name>
</gene>
<comment type="caution">
    <text evidence="2">The sequence shown here is derived from an EMBL/GenBank/DDBJ whole genome shotgun (WGS) entry which is preliminary data.</text>
</comment>
<dbReference type="AlphaFoldDB" id="A0AAE1F663"/>
<evidence type="ECO:0000313" key="2">
    <source>
        <dbReference type="EMBL" id="KAK3868199.1"/>
    </source>
</evidence>
<accession>A0AAE1F663</accession>
<protein>
    <submittedName>
        <fullName evidence="2">Uncharacterized protein</fullName>
    </submittedName>
</protein>
<feature type="compositionally biased region" description="Basic and acidic residues" evidence="1">
    <location>
        <begin position="66"/>
        <end position="78"/>
    </location>
</feature>